<feature type="transmembrane region" description="Helical" evidence="1">
    <location>
        <begin position="108"/>
        <end position="129"/>
    </location>
</feature>
<sequence>MVAQQAVMREWCLLGGGAATTMRECPLISERCTTVNREEAAELLKNLTVADDGTIHHVLKRYRIVFQESSRLLGSPSGTLTVCCFYEPFIVVGNYLEEIAGRTGAENSIIVTLIEVLNIIAHIGCGWVADQPEVSVLVVNYIALMMAGLDTMIFPFYTEYWSFLVFFVLFSIGVVWRYSGSRWNGMFRNRIFKSKIVRLWKTTNDKRRTTNN</sequence>
<reference evidence="3" key="1">
    <citation type="submission" date="2010-08" db="EMBL/GenBank/DDBJ databases">
        <authorList>
            <consortium name="Caenorhabditis japonica Sequencing Consortium"/>
            <person name="Wilson R.K."/>
        </authorList>
    </citation>
    <scope>NUCLEOTIDE SEQUENCE [LARGE SCALE GENOMIC DNA]</scope>
    <source>
        <strain evidence="3">DF5081</strain>
    </source>
</reference>
<dbReference type="AlphaFoldDB" id="A0A8R1EIL1"/>
<keyword evidence="1" id="KW-0812">Transmembrane</keyword>
<feature type="transmembrane region" description="Helical" evidence="1">
    <location>
        <begin position="160"/>
        <end position="178"/>
    </location>
</feature>
<keyword evidence="1" id="KW-0472">Membrane</keyword>
<organism evidence="2 3">
    <name type="scientific">Caenorhabditis japonica</name>
    <dbReference type="NCBI Taxonomy" id="281687"/>
    <lineage>
        <taxon>Eukaryota</taxon>
        <taxon>Metazoa</taxon>
        <taxon>Ecdysozoa</taxon>
        <taxon>Nematoda</taxon>
        <taxon>Chromadorea</taxon>
        <taxon>Rhabditida</taxon>
        <taxon>Rhabditina</taxon>
        <taxon>Rhabditomorpha</taxon>
        <taxon>Rhabditoidea</taxon>
        <taxon>Rhabditidae</taxon>
        <taxon>Peloderinae</taxon>
        <taxon>Caenorhabditis</taxon>
    </lineage>
</organism>
<feature type="transmembrane region" description="Helical" evidence="1">
    <location>
        <begin position="72"/>
        <end position="96"/>
    </location>
</feature>
<feature type="transmembrane region" description="Helical" evidence="1">
    <location>
        <begin position="136"/>
        <end position="154"/>
    </location>
</feature>
<keyword evidence="3" id="KW-1185">Reference proteome</keyword>
<name>A0A8R1EIL1_CAEJA</name>
<accession>A0A8R1EIL1</accession>
<dbReference type="Proteomes" id="UP000005237">
    <property type="component" value="Unassembled WGS sequence"/>
</dbReference>
<dbReference type="EnsemblMetazoa" id="CJA35727a.1">
    <property type="protein sequence ID" value="CJA35727a.1"/>
    <property type="gene ID" value="WBGene00211574"/>
</dbReference>
<evidence type="ECO:0000313" key="2">
    <source>
        <dbReference type="EnsemblMetazoa" id="CJA35727a.1"/>
    </source>
</evidence>
<dbReference type="InterPro" id="IPR036259">
    <property type="entry name" value="MFS_trans_sf"/>
</dbReference>
<keyword evidence="1" id="KW-1133">Transmembrane helix</keyword>
<protein>
    <submittedName>
        <fullName evidence="2">Uncharacterized protein</fullName>
    </submittedName>
</protein>
<reference evidence="2" key="2">
    <citation type="submission" date="2022-06" db="UniProtKB">
        <authorList>
            <consortium name="EnsemblMetazoa"/>
        </authorList>
    </citation>
    <scope>IDENTIFICATION</scope>
    <source>
        <strain evidence="2">DF5081</strain>
    </source>
</reference>
<dbReference type="SUPFAM" id="SSF103473">
    <property type="entry name" value="MFS general substrate transporter"/>
    <property type="match status" value="1"/>
</dbReference>
<proteinExistence type="predicted"/>
<evidence type="ECO:0000256" key="1">
    <source>
        <dbReference type="SAM" id="Phobius"/>
    </source>
</evidence>
<evidence type="ECO:0000313" key="3">
    <source>
        <dbReference type="Proteomes" id="UP000005237"/>
    </source>
</evidence>